<organism evidence="1 2">
    <name type="scientific">Elysia marginata</name>
    <dbReference type="NCBI Taxonomy" id="1093978"/>
    <lineage>
        <taxon>Eukaryota</taxon>
        <taxon>Metazoa</taxon>
        <taxon>Spiralia</taxon>
        <taxon>Lophotrochozoa</taxon>
        <taxon>Mollusca</taxon>
        <taxon>Gastropoda</taxon>
        <taxon>Heterobranchia</taxon>
        <taxon>Euthyneura</taxon>
        <taxon>Panpulmonata</taxon>
        <taxon>Sacoglossa</taxon>
        <taxon>Placobranchoidea</taxon>
        <taxon>Plakobranchidae</taxon>
        <taxon>Elysia</taxon>
    </lineage>
</organism>
<name>A0AAV4J5G1_9GAST</name>
<dbReference type="AlphaFoldDB" id="A0AAV4J5G1"/>
<sequence length="117" mass="13522">MPTRRHCISGDSNTRRHKGKLARFLVSHRLELPFEGSQRFLIFQKRLECNHNITAAVDYAHSSSDLGWYDFKKRLSAGVLGTPKVDGEEESHYLVDIHKILCQTKFVISSFDRNDVF</sequence>
<gene>
    <name evidence="1" type="ORF">ElyMa_003221500</name>
</gene>
<comment type="caution">
    <text evidence="1">The sequence shown here is derived from an EMBL/GenBank/DDBJ whole genome shotgun (WGS) entry which is preliminary data.</text>
</comment>
<dbReference type="EMBL" id="BMAT01006626">
    <property type="protein sequence ID" value="GFS16732.1"/>
    <property type="molecule type" value="Genomic_DNA"/>
</dbReference>
<accession>A0AAV4J5G1</accession>
<proteinExistence type="predicted"/>
<keyword evidence="2" id="KW-1185">Reference proteome</keyword>
<evidence type="ECO:0000313" key="1">
    <source>
        <dbReference type="EMBL" id="GFS16732.1"/>
    </source>
</evidence>
<evidence type="ECO:0000313" key="2">
    <source>
        <dbReference type="Proteomes" id="UP000762676"/>
    </source>
</evidence>
<dbReference type="Proteomes" id="UP000762676">
    <property type="component" value="Unassembled WGS sequence"/>
</dbReference>
<reference evidence="1 2" key="1">
    <citation type="journal article" date="2021" name="Elife">
        <title>Chloroplast acquisition without the gene transfer in kleptoplastic sea slugs, Plakobranchus ocellatus.</title>
        <authorList>
            <person name="Maeda T."/>
            <person name="Takahashi S."/>
            <person name="Yoshida T."/>
            <person name="Shimamura S."/>
            <person name="Takaki Y."/>
            <person name="Nagai Y."/>
            <person name="Toyoda A."/>
            <person name="Suzuki Y."/>
            <person name="Arimoto A."/>
            <person name="Ishii H."/>
            <person name="Satoh N."/>
            <person name="Nishiyama T."/>
            <person name="Hasebe M."/>
            <person name="Maruyama T."/>
            <person name="Minagawa J."/>
            <person name="Obokata J."/>
            <person name="Shigenobu S."/>
        </authorList>
    </citation>
    <scope>NUCLEOTIDE SEQUENCE [LARGE SCALE GENOMIC DNA]</scope>
</reference>
<protein>
    <submittedName>
        <fullName evidence="1">Uncharacterized protein</fullName>
    </submittedName>
</protein>